<evidence type="ECO:0000256" key="14">
    <source>
        <dbReference type="RuleBase" id="RU003707"/>
    </source>
</evidence>
<keyword evidence="7 17" id="KW-0560">Oxidoreductase</keyword>
<dbReference type="InterPro" id="IPR018376">
    <property type="entry name" value="Enoyl-CoA_hyd/isom_CS"/>
</dbReference>
<comment type="similarity">
    <text evidence="3">In the N-terminal section; belongs to the enoyl-CoA hydratase/isomerase family.</text>
</comment>
<gene>
    <name evidence="17" type="primary">fadJ</name>
    <name evidence="17" type="ORF">AB0763_04820</name>
</gene>
<dbReference type="GO" id="GO:0016509">
    <property type="term" value="F:long-chain (3S)-3-hydroxyacyl-CoA dehydrogenase (NAD+) activity"/>
    <property type="evidence" value="ECO:0007669"/>
    <property type="project" value="TreeGrafter"/>
</dbReference>
<dbReference type="PROSITE" id="PS00067">
    <property type="entry name" value="3HCDH"/>
    <property type="match status" value="1"/>
</dbReference>
<evidence type="ECO:0000256" key="10">
    <source>
        <dbReference type="ARBA" id="ARBA00023235"/>
    </source>
</evidence>
<dbReference type="InterPro" id="IPR001753">
    <property type="entry name" value="Enoyl-CoA_hydra/iso"/>
</dbReference>
<dbReference type="SUPFAM" id="SSF52096">
    <property type="entry name" value="ClpP/crotonase"/>
    <property type="match status" value="1"/>
</dbReference>
<dbReference type="SUPFAM" id="SSF51735">
    <property type="entry name" value="NAD(P)-binding Rossmann-fold domains"/>
    <property type="match status" value="1"/>
</dbReference>
<dbReference type="FunFam" id="3.40.50.720:FF:000009">
    <property type="entry name" value="Fatty oxidation complex, alpha subunit"/>
    <property type="match status" value="1"/>
</dbReference>
<dbReference type="InterPro" id="IPR006180">
    <property type="entry name" value="3-OHacyl-CoA_DH_CS"/>
</dbReference>
<dbReference type="KEGG" id="vih:AB0763_04820"/>
<evidence type="ECO:0000256" key="4">
    <source>
        <dbReference type="ARBA" id="ARBA00012076"/>
    </source>
</evidence>
<dbReference type="GO" id="GO:0006635">
    <property type="term" value="P:fatty acid beta-oxidation"/>
    <property type="evidence" value="ECO:0007669"/>
    <property type="project" value="UniProtKB-ARBA"/>
</dbReference>
<dbReference type="Pfam" id="PF00725">
    <property type="entry name" value="3HCDH"/>
    <property type="match status" value="2"/>
</dbReference>
<evidence type="ECO:0000256" key="6">
    <source>
        <dbReference type="ARBA" id="ARBA00022963"/>
    </source>
</evidence>
<evidence type="ECO:0000259" key="16">
    <source>
        <dbReference type="Pfam" id="PF02737"/>
    </source>
</evidence>
<sequence length="706" mass="76551">MSHSALSWQVDDAAILWLTINVQGESVNTLHAGLIEEMEGFLDRYATDNNLKGLVIQSGKKDSFIAGADIHMLAQCQSEQEAQTLSEQGQKIFECLTHLPYPSVAVIHGVCLGGGLELALACDYRVCSQDNKTLLGLPEIKLGLIPGSGGTQRLPRLIGLTAAMDMMLTGRSHRGLKAQRLGLVDECVSVDILASVAVSKLMKHQGKPRVERQLPATKRLLTQVNVAASITIKLIEQQAQKKARHLYPAIGSLCQVVKAGLEQGALVGSQQEALQFGKLVMSAESKALRHVFFATTALKKDVNSTSLTPLLTQIGVIGCGFMGAGIALVSIDKARLGTRLKDLDHSSVAKAFQYCYQGLKKAQKKGKYSTRQVEQRMQYLSADTQYRGFENAELMVEAAIEDLEIKQKIVQDIQGLSNFKGVVATNTSSIPIADIAAGAPHPEQVIGLHYFSPVEKMPLVEVIPHAGSSDEAVATGLALAKQQGKTAIVVKDSAGFYVNRILTPYMNEAGRLLLENEPIDSIDKALLNFGFPLGPIKLIDEVGIDIGDKITPVLVDKLGARFEPPAIFSPLLNDNRLGKKNKRGFYRYGKGRSGVDKSVYQTLNLQPESKLSQQQIAQRCVMLMLNEAVRCLDEGIISSPRDGDIGAIFGLGFPPCLGGPFHYMDSIGIKALVEQLNALSERYGDRFNPADGLLTRAGSGECFYPR</sequence>
<accession>A0AB39HIM8</accession>
<dbReference type="GO" id="GO:0016853">
    <property type="term" value="F:isomerase activity"/>
    <property type="evidence" value="ECO:0007669"/>
    <property type="project" value="UniProtKB-KW"/>
</dbReference>
<evidence type="ECO:0000256" key="9">
    <source>
        <dbReference type="ARBA" id="ARBA00023098"/>
    </source>
</evidence>
<keyword evidence="11 17" id="KW-0456">Lyase</keyword>
<proteinExistence type="inferred from homology"/>
<comment type="pathway">
    <text evidence="1">Lipid metabolism; fatty acid beta-oxidation.</text>
</comment>
<evidence type="ECO:0000256" key="12">
    <source>
        <dbReference type="ARBA" id="ARBA00023268"/>
    </source>
</evidence>
<evidence type="ECO:0000259" key="15">
    <source>
        <dbReference type="Pfam" id="PF00725"/>
    </source>
</evidence>
<dbReference type="InterPro" id="IPR050136">
    <property type="entry name" value="FA_oxidation_alpha_subunit"/>
</dbReference>
<feature type="domain" description="3-hydroxyacyl-CoA dehydrogenase NAD binding" evidence="16">
    <location>
        <begin position="313"/>
        <end position="492"/>
    </location>
</feature>
<evidence type="ECO:0000256" key="2">
    <source>
        <dbReference type="ARBA" id="ARBA00007005"/>
    </source>
</evidence>
<dbReference type="SUPFAM" id="SSF48179">
    <property type="entry name" value="6-phosphogluconate dehydrogenase C-terminal domain-like"/>
    <property type="match status" value="2"/>
</dbReference>
<evidence type="ECO:0000256" key="1">
    <source>
        <dbReference type="ARBA" id="ARBA00005005"/>
    </source>
</evidence>
<keyword evidence="9" id="KW-0443">Lipid metabolism</keyword>
<dbReference type="AlphaFoldDB" id="A0AB39HIM8"/>
<comment type="catalytic activity">
    <reaction evidence="13">
        <text>a (3S)-3-hydroxyacyl-CoA + NAD(+) = a 3-oxoacyl-CoA + NADH + H(+)</text>
        <dbReference type="Rhea" id="RHEA:22432"/>
        <dbReference type="ChEBI" id="CHEBI:15378"/>
        <dbReference type="ChEBI" id="CHEBI:57318"/>
        <dbReference type="ChEBI" id="CHEBI:57540"/>
        <dbReference type="ChEBI" id="CHEBI:57945"/>
        <dbReference type="ChEBI" id="CHEBI:90726"/>
        <dbReference type="EC" id="1.1.1.35"/>
    </reaction>
</comment>
<comment type="similarity">
    <text evidence="14">Belongs to the enoyl-CoA hydratase/isomerase family.</text>
</comment>
<dbReference type="Gene3D" id="1.10.1040.50">
    <property type="match status" value="1"/>
</dbReference>
<dbReference type="PANTHER" id="PTHR43612:SF3">
    <property type="entry name" value="TRIFUNCTIONAL ENZYME SUBUNIT ALPHA, MITOCHONDRIAL"/>
    <property type="match status" value="1"/>
</dbReference>
<dbReference type="Pfam" id="PF02737">
    <property type="entry name" value="3HCDH_N"/>
    <property type="match status" value="1"/>
</dbReference>
<dbReference type="GO" id="GO:0004300">
    <property type="term" value="F:enoyl-CoA hydratase activity"/>
    <property type="evidence" value="ECO:0007669"/>
    <property type="project" value="UniProtKB-EC"/>
</dbReference>
<dbReference type="InterPro" id="IPR008927">
    <property type="entry name" value="6-PGluconate_DH-like_C_sf"/>
</dbReference>
<protein>
    <recommendedName>
        <fullName evidence="4">enoyl-CoA hydratase</fullName>
        <ecNumber evidence="4">4.2.1.17</ecNumber>
    </recommendedName>
</protein>
<evidence type="ECO:0000256" key="7">
    <source>
        <dbReference type="ARBA" id="ARBA00023002"/>
    </source>
</evidence>
<feature type="domain" description="3-hydroxyacyl-CoA dehydrogenase C-terminal" evidence="15">
    <location>
        <begin position="495"/>
        <end position="588"/>
    </location>
</feature>
<keyword evidence="12" id="KW-0511">Multifunctional enzyme</keyword>
<dbReference type="PROSITE" id="PS00166">
    <property type="entry name" value="ENOYL_COA_HYDRATASE"/>
    <property type="match status" value="1"/>
</dbReference>
<dbReference type="InterPro" id="IPR006108">
    <property type="entry name" value="3HC_DH_C"/>
</dbReference>
<dbReference type="FunFam" id="3.90.226.10:FF:000011">
    <property type="entry name" value="Fatty acid oxidation complex subunit alpha"/>
    <property type="match status" value="1"/>
</dbReference>
<dbReference type="RefSeq" id="WP_306101374.1">
    <property type="nucleotide sequence ID" value="NZ_CP162601.1"/>
</dbReference>
<evidence type="ECO:0000256" key="5">
    <source>
        <dbReference type="ARBA" id="ARBA00022832"/>
    </source>
</evidence>
<keyword evidence="5" id="KW-0276">Fatty acid metabolism</keyword>
<feature type="domain" description="3-hydroxyacyl-CoA dehydrogenase C-terminal" evidence="15">
    <location>
        <begin position="616"/>
        <end position="689"/>
    </location>
</feature>
<comment type="similarity">
    <text evidence="2">In the central section; belongs to the 3-hydroxyacyl-CoA dehydrogenase family.</text>
</comment>
<dbReference type="Gene3D" id="3.90.226.10">
    <property type="entry name" value="2-enoyl-CoA Hydratase, Chain A, domain 1"/>
    <property type="match status" value="1"/>
</dbReference>
<dbReference type="InterPro" id="IPR029045">
    <property type="entry name" value="ClpP/crotonase-like_dom_sf"/>
</dbReference>
<evidence type="ECO:0000256" key="3">
    <source>
        <dbReference type="ARBA" id="ARBA00008750"/>
    </source>
</evidence>
<dbReference type="Gene3D" id="3.40.50.720">
    <property type="entry name" value="NAD(P)-binding Rossmann-like Domain"/>
    <property type="match status" value="1"/>
</dbReference>
<evidence type="ECO:0000313" key="17">
    <source>
        <dbReference type="EMBL" id="XDK25966.1"/>
    </source>
</evidence>
<dbReference type="CDD" id="cd06558">
    <property type="entry name" value="crotonase-like"/>
    <property type="match status" value="1"/>
</dbReference>
<evidence type="ECO:0000256" key="8">
    <source>
        <dbReference type="ARBA" id="ARBA00023027"/>
    </source>
</evidence>
<keyword evidence="6" id="KW-0442">Lipid degradation</keyword>
<dbReference type="EC" id="4.2.1.17" evidence="4"/>
<dbReference type="GO" id="GO:0070403">
    <property type="term" value="F:NAD+ binding"/>
    <property type="evidence" value="ECO:0007669"/>
    <property type="project" value="InterPro"/>
</dbReference>
<dbReference type="EMBL" id="CP162601">
    <property type="protein sequence ID" value="XDK25966.1"/>
    <property type="molecule type" value="Genomic_DNA"/>
</dbReference>
<keyword evidence="8" id="KW-0520">NAD</keyword>
<evidence type="ECO:0000256" key="11">
    <source>
        <dbReference type="ARBA" id="ARBA00023239"/>
    </source>
</evidence>
<reference evidence="17" key="1">
    <citation type="submission" date="2024-07" db="EMBL/GenBank/DDBJ databases">
        <title>Genome Analysis of a Potential Novel Vibrio Species Secreting pH- and Thermo-stable Alginate Lyase and its Application in Producing Alginate Oligosaccharides.</title>
        <authorList>
            <person name="Huang H."/>
            <person name="Bao K."/>
        </authorList>
    </citation>
    <scope>NUCLEOTIDE SEQUENCE</scope>
    <source>
        <strain evidence="17">HB236076</strain>
    </source>
</reference>
<dbReference type="InterPro" id="IPR006176">
    <property type="entry name" value="3-OHacyl-CoA_DH_NAD-bd"/>
</dbReference>
<dbReference type="Pfam" id="PF00378">
    <property type="entry name" value="ECH_1"/>
    <property type="match status" value="1"/>
</dbReference>
<name>A0AB39HIM8_9VIBR</name>
<organism evidence="17">
    <name type="scientific">Vibrio sp. HB236076</name>
    <dbReference type="NCBI Taxonomy" id="3232307"/>
    <lineage>
        <taxon>Bacteria</taxon>
        <taxon>Pseudomonadati</taxon>
        <taxon>Pseudomonadota</taxon>
        <taxon>Gammaproteobacteria</taxon>
        <taxon>Vibrionales</taxon>
        <taxon>Vibrionaceae</taxon>
        <taxon>Vibrio</taxon>
    </lineage>
</organism>
<evidence type="ECO:0000256" key="13">
    <source>
        <dbReference type="ARBA" id="ARBA00049556"/>
    </source>
</evidence>
<keyword evidence="10 17" id="KW-0413">Isomerase</keyword>
<dbReference type="NCBIfam" id="NF008363">
    <property type="entry name" value="PRK11154.1"/>
    <property type="match status" value="1"/>
</dbReference>
<dbReference type="InterPro" id="IPR036291">
    <property type="entry name" value="NAD(P)-bd_dom_sf"/>
</dbReference>
<dbReference type="PANTHER" id="PTHR43612">
    <property type="entry name" value="TRIFUNCTIONAL ENZYME SUBUNIT ALPHA"/>
    <property type="match status" value="1"/>
</dbReference>